<feature type="chain" id="PRO_5022063608" evidence="1">
    <location>
        <begin position="17"/>
        <end position="312"/>
    </location>
</feature>
<evidence type="ECO:0000256" key="1">
    <source>
        <dbReference type="SAM" id="SignalP"/>
    </source>
</evidence>
<keyword evidence="2" id="KW-0449">Lipoprotein</keyword>
<dbReference type="Gene3D" id="1.20.120.20">
    <property type="entry name" value="Apolipoprotein"/>
    <property type="match status" value="1"/>
</dbReference>
<dbReference type="AlphaFoldDB" id="A0A556V052"/>
<evidence type="ECO:0000313" key="2">
    <source>
        <dbReference type="EMBL" id="TSQ58038.1"/>
    </source>
</evidence>
<dbReference type="Proteomes" id="UP000319801">
    <property type="component" value="Unassembled WGS sequence"/>
</dbReference>
<protein>
    <submittedName>
        <fullName evidence="2">Apolipoprotein A-IV</fullName>
    </submittedName>
</protein>
<dbReference type="SUPFAM" id="SSF58113">
    <property type="entry name" value="Apolipoprotein A-I"/>
    <property type="match status" value="1"/>
</dbReference>
<sequence length="312" mass="34864">MLLYVIFAVTLGTATAFPVNQDAASREGIWSIHDGSTNLAIDKKDATKNFDGMWKSHVVSSDLYSTDSLNPMAAELRHKLSQETDRLRARLRQELLNLRQRLSPYPSQHQVTPTNIQELLSPFTKGLQMALESNTHQLCSDIRITVQGVRTNGPLLCQEAIEKISQAMDESHKRRTAAFEDFKTNAFEAVEEDKDSSRKKLWEEVTASLGQEIVSFSLELQGKIAALKVSLTTLLTSSEPLGAEMVSKVDQFCHGSSRQNQKFIADLLQQITTIEEKQNNGESSSQVNIDSIQEDFSSRLNALLQDIVHSIN</sequence>
<evidence type="ECO:0000313" key="3">
    <source>
        <dbReference type="Proteomes" id="UP000319801"/>
    </source>
</evidence>
<proteinExistence type="predicted"/>
<gene>
    <name evidence="2" type="ORF">Baya_11464</name>
</gene>
<name>A0A556V052_BAGYA</name>
<accession>A0A556V052</accession>
<organism evidence="2 3">
    <name type="scientific">Bagarius yarrelli</name>
    <name type="common">Goonch</name>
    <name type="synonym">Bagrus yarrelli</name>
    <dbReference type="NCBI Taxonomy" id="175774"/>
    <lineage>
        <taxon>Eukaryota</taxon>
        <taxon>Metazoa</taxon>
        <taxon>Chordata</taxon>
        <taxon>Craniata</taxon>
        <taxon>Vertebrata</taxon>
        <taxon>Euteleostomi</taxon>
        <taxon>Actinopterygii</taxon>
        <taxon>Neopterygii</taxon>
        <taxon>Teleostei</taxon>
        <taxon>Ostariophysi</taxon>
        <taxon>Siluriformes</taxon>
        <taxon>Sisoridae</taxon>
        <taxon>Sisorinae</taxon>
        <taxon>Bagarius</taxon>
    </lineage>
</organism>
<reference evidence="2 3" key="1">
    <citation type="journal article" date="2019" name="Genome Biol. Evol.">
        <title>Whole-Genome Sequencing of the Giant Devil Catfish, Bagarius yarrelli.</title>
        <authorList>
            <person name="Jiang W."/>
            <person name="Lv Y."/>
            <person name="Cheng L."/>
            <person name="Yang K."/>
            <person name="Chao B."/>
            <person name="Wang X."/>
            <person name="Li Y."/>
            <person name="Pan X."/>
            <person name="You X."/>
            <person name="Zhang Y."/>
            <person name="Yang J."/>
            <person name="Li J."/>
            <person name="Zhang X."/>
            <person name="Liu S."/>
            <person name="Sun C."/>
            <person name="Yang J."/>
            <person name="Shi Q."/>
        </authorList>
    </citation>
    <scope>NUCLEOTIDE SEQUENCE [LARGE SCALE GENOMIC DNA]</scope>
    <source>
        <strain evidence="2">JWS20170419001</strain>
        <tissue evidence="2">Muscle</tissue>
    </source>
</reference>
<dbReference type="OrthoDB" id="8942424at2759"/>
<keyword evidence="1" id="KW-0732">Signal</keyword>
<dbReference type="EMBL" id="VCAZ01000086">
    <property type="protein sequence ID" value="TSQ58038.1"/>
    <property type="molecule type" value="Genomic_DNA"/>
</dbReference>
<comment type="caution">
    <text evidence="2">The sequence shown here is derived from an EMBL/GenBank/DDBJ whole genome shotgun (WGS) entry which is preliminary data.</text>
</comment>
<feature type="signal peptide" evidence="1">
    <location>
        <begin position="1"/>
        <end position="16"/>
    </location>
</feature>
<dbReference type="Gene3D" id="1.20.5.1230">
    <property type="entry name" value="Apolipoprotein A-I"/>
    <property type="match status" value="1"/>
</dbReference>
<keyword evidence="3" id="KW-1185">Reference proteome</keyword>